<dbReference type="AlphaFoldDB" id="G8ZYI7"/>
<gene>
    <name evidence="2" type="primary">TDEL0G00950</name>
    <name evidence="2" type="ORF">TDEL_0G00950</name>
</gene>
<dbReference type="OrthoDB" id="4035012at2759"/>
<evidence type="ECO:0000256" key="1">
    <source>
        <dbReference type="SAM" id="Coils"/>
    </source>
</evidence>
<dbReference type="GO" id="GO:0006406">
    <property type="term" value="P:mRNA export from nucleus"/>
    <property type="evidence" value="ECO:0007669"/>
    <property type="project" value="EnsemblFungi"/>
</dbReference>
<dbReference type="GO" id="GO:0097185">
    <property type="term" value="P:cellular response to azide"/>
    <property type="evidence" value="ECO:0007669"/>
    <property type="project" value="EnsemblFungi"/>
</dbReference>
<dbReference type="GO" id="GO:0006310">
    <property type="term" value="P:DNA recombination"/>
    <property type="evidence" value="ECO:0007669"/>
    <property type="project" value="EnsemblFungi"/>
</dbReference>
<reference evidence="2 3" key="1">
    <citation type="journal article" date="2011" name="Proc. Natl. Acad. Sci. U.S.A.">
        <title>Evolutionary erosion of yeast sex chromosomes by mating-type switching accidents.</title>
        <authorList>
            <person name="Gordon J.L."/>
            <person name="Armisen D."/>
            <person name="Proux-Wera E."/>
            <person name="Oheigeartaigh S.S."/>
            <person name="Byrne K.P."/>
            <person name="Wolfe K.H."/>
        </authorList>
    </citation>
    <scope>NUCLEOTIDE SEQUENCE [LARGE SCALE GENOMIC DNA]</scope>
    <source>
        <strain evidence="3">ATCC 10662 / CBS 1146 / NBRC 0425 / NCYC 2629 / NRRL Y-866</strain>
    </source>
</reference>
<dbReference type="GO" id="GO:0003676">
    <property type="term" value="F:nucleic acid binding"/>
    <property type="evidence" value="ECO:0007669"/>
    <property type="project" value="EnsemblFungi"/>
</dbReference>
<proteinExistence type="predicted"/>
<dbReference type="HOGENOM" id="CLU_091043_0_0_1"/>
<keyword evidence="3" id="KW-1185">Reference proteome</keyword>
<dbReference type="GO" id="GO:0000445">
    <property type="term" value="C:THO complex part of transcription export complex"/>
    <property type="evidence" value="ECO:0007669"/>
    <property type="project" value="EnsemblFungi"/>
</dbReference>
<accession>G8ZYI7</accession>
<dbReference type="RefSeq" id="XP_003682673.1">
    <property type="nucleotide sequence ID" value="XM_003682625.1"/>
</dbReference>
<name>G8ZYI7_TORDE</name>
<protein>
    <submittedName>
        <fullName evidence="2">Uncharacterized protein</fullName>
    </submittedName>
</protein>
<sequence length="258" mass="29867">MESGCFDMLCEQEQALQENHRRLDAVVKVLSELAEPAKTEPEQIRLLQSLSEEYEELVGSSIDLRYVKYQTRESQIAASNKTRRNADYTKLQNIEGLAEFVTLYEMVSMDYLRYVNLLERLSVDLVKEIEIADPTVTEFVVNKWNPPKGIFEILDELADPATDVVAVRSRLNGYLDRIKMERAKYTIENKHSLQGTLRDLNKEVSNWRKEWDSIENVMFGDGSHSMKKMLQNIDSLKSKLDIEKSAQDTEVEMERSAF</sequence>
<dbReference type="Pfam" id="PF09432">
    <property type="entry name" value="THP2"/>
    <property type="match status" value="1"/>
</dbReference>
<feature type="coiled-coil region" evidence="1">
    <location>
        <begin position="190"/>
        <end position="246"/>
    </location>
</feature>
<dbReference type="STRING" id="1076872.G8ZYI7"/>
<dbReference type="GO" id="GO:0000446">
    <property type="term" value="C:nucleoplasmic THO complex"/>
    <property type="evidence" value="ECO:0007669"/>
    <property type="project" value="EnsemblFungi"/>
</dbReference>
<dbReference type="GeneID" id="11504520"/>
<dbReference type="InterPro" id="IPR018557">
    <property type="entry name" value="THO_cplx_su_Thp2"/>
</dbReference>
<dbReference type="GO" id="GO:0006368">
    <property type="term" value="P:transcription elongation by RNA polymerase II"/>
    <property type="evidence" value="ECO:0007669"/>
    <property type="project" value="EnsemblFungi"/>
</dbReference>
<evidence type="ECO:0000313" key="2">
    <source>
        <dbReference type="EMBL" id="CCE93462.1"/>
    </source>
</evidence>
<dbReference type="InParanoid" id="G8ZYI7"/>
<organism evidence="2 3">
    <name type="scientific">Torulaspora delbrueckii</name>
    <name type="common">Yeast</name>
    <name type="synonym">Candida colliculosa</name>
    <dbReference type="NCBI Taxonomy" id="4950"/>
    <lineage>
        <taxon>Eukaryota</taxon>
        <taxon>Fungi</taxon>
        <taxon>Dikarya</taxon>
        <taxon>Ascomycota</taxon>
        <taxon>Saccharomycotina</taxon>
        <taxon>Saccharomycetes</taxon>
        <taxon>Saccharomycetales</taxon>
        <taxon>Saccharomycetaceae</taxon>
        <taxon>Torulaspora</taxon>
    </lineage>
</organism>
<dbReference type="KEGG" id="tdl:TDEL_0G00950"/>
<dbReference type="GO" id="GO:0034063">
    <property type="term" value="P:stress granule assembly"/>
    <property type="evidence" value="ECO:0007669"/>
    <property type="project" value="EnsemblFungi"/>
</dbReference>
<keyword evidence="1" id="KW-0175">Coiled coil</keyword>
<dbReference type="EMBL" id="HE616748">
    <property type="protein sequence ID" value="CCE93462.1"/>
    <property type="molecule type" value="Genomic_DNA"/>
</dbReference>
<dbReference type="eggNOG" id="ENOG502RXUV">
    <property type="taxonomic scope" value="Eukaryota"/>
</dbReference>
<evidence type="ECO:0000313" key="3">
    <source>
        <dbReference type="Proteomes" id="UP000005627"/>
    </source>
</evidence>
<dbReference type="FunCoup" id="G8ZYI7">
    <property type="interactions" value="69"/>
</dbReference>
<dbReference type="Proteomes" id="UP000005627">
    <property type="component" value="Chromosome 7"/>
</dbReference>